<evidence type="ECO:0000313" key="11">
    <source>
        <dbReference type="EMBL" id="ACI98583.1"/>
    </source>
</evidence>
<dbReference type="InterPro" id="IPR015413">
    <property type="entry name" value="Methionyl/Leucyl_tRNA_Synth"/>
</dbReference>
<dbReference type="InterPro" id="IPR009080">
    <property type="entry name" value="tRNAsynth_Ia_anticodon-bd"/>
</dbReference>
<dbReference type="RefSeq" id="WP_012566372.1">
    <property type="nucleotide sequence ID" value="NC_011420.2"/>
</dbReference>
<sequence length="520" mass="58800">MTGRTPYYLTTPIYYVNDAPHIGHAYTTVACDVMARFKRLDGFDVKFLTGTDEHGQKVQKSAELAGITPKQMADRNSENFRELARLLNVSNDDFIRTTEPRHVTAVQALWQRLQESGDVYLGSYSGWYSVRDEAYFGEDELVERDGRRFAPTGAPVEWVEEPSYFFRLSAWQERLLELYESRPDFILPAGKRSEVVSFVRGGLRDLSISRTTFDWGIPVPGDEKHVMYVWLDALTNYITAIGYPETGEGTLYGRFWPADLHMVGKDILRFHAVYWPAFLMAAGLEPPRRVFAHGWWTVEGEKMSKSLGNVVKPEELIGTYGLDQTRYFLMREIPFGNDGDFSRRAMVQRINGELANDYGNLVQRVLSMVQRYCEGRLPEPAAFGEPDNRLLDAAKGLLPAVRAELDQQAFHKALDTIWQVVGDANRYVDEQAPWSLRKTDTVRLGTVLYTLAETIRRVALLTQPFMPETSARILDQLVVAADARSFADFDTVLAAGVQLPPPQPAFPRYVEPDAAGKGAV</sequence>
<evidence type="ECO:0000256" key="6">
    <source>
        <dbReference type="ARBA" id="ARBA00023146"/>
    </source>
</evidence>
<dbReference type="PRINTS" id="PR01041">
    <property type="entry name" value="TRNASYNTHMET"/>
</dbReference>
<evidence type="ECO:0000313" key="12">
    <source>
        <dbReference type="Proteomes" id="UP000001591"/>
    </source>
</evidence>
<evidence type="ECO:0000259" key="10">
    <source>
        <dbReference type="Pfam" id="PF19303"/>
    </source>
</evidence>
<keyword evidence="8" id="KW-0963">Cytoplasm</keyword>
<dbReference type="PROSITE" id="PS51257">
    <property type="entry name" value="PROKAR_LIPOPROTEIN"/>
    <property type="match status" value="1"/>
</dbReference>
<dbReference type="Gene3D" id="2.170.220.10">
    <property type="match status" value="1"/>
</dbReference>
<keyword evidence="12" id="KW-1185">Reference proteome</keyword>
<dbReference type="GO" id="GO:0005737">
    <property type="term" value="C:cytoplasm"/>
    <property type="evidence" value="ECO:0007669"/>
    <property type="project" value="UniProtKB-SubCell"/>
</dbReference>
<proteinExistence type="inferred from homology"/>
<evidence type="ECO:0000256" key="1">
    <source>
        <dbReference type="ARBA" id="ARBA00003314"/>
    </source>
</evidence>
<dbReference type="FunFam" id="2.170.220.10:FF:000001">
    <property type="entry name" value="methionine--tRNA ligase, mitochondrial"/>
    <property type="match status" value="1"/>
</dbReference>
<evidence type="ECO:0000256" key="4">
    <source>
        <dbReference type="ARBA" id="ARBA00022840"/>
    </source>
</evidence>
<protein>
    <recommendedName>
        <fullName evidence="8">Methionine--tRNA ligase</fullName>
        <ecNumber evidence="8">6.1.1.10</ecNumber>
    </recommendedName>
    <alternativeName>
        <fullName evidence="8">Methionyl-tRNA synthetase</fullName>
        <shortName evidence="8">MetRS</shortName>
    </alternativeName>
</protein>
<keyword evidence="2 8" id="KW-0436">Ligase</keyword>
<dbReference type="InterPro" id="IPR014729">
    <property type="entry name" value="Rossmann-like_a/b/a_fold"/>
</dbReference>
<dbReference type="AlphaFoldDB" id="B6IMK4"/>
<dbReference type="InterPro" id="IPR014758">
    <property type="entry name" value="Met-tRNA_synth"/>
</dbReference>
<dbReference type="HAMAP" id="MF_01228">
    <property type="entry name" value="Met_tRNA_synth_type2"/>
    <property type="match status" value="1"/>
</dbReference>
<dbReference type="Pfam" id="PF09334">
    <property type="entry name" value="tRNA-synt_1g"/>
    <property type="match status" value="2"/>
</dbReference>
<dbReference type="KEGG" id="rce:RC1_1169"/>
<dbReference type="Gene3D" id="1.10.730.10">
    <property type="entry name" value="Isoleucyl-tRNA Synthetase, Domain 1"/>
    <property type="match status" value="1"/>
</dbReference>
<evidence type="ECO:0000256" key="3">
    <source>
        <dbReference type="ARBA" id="ARBA00022741"/>
    </source>
</evidence>
<reference evidence="11 12" key="1">
    <citation type="journal article" date="2010" name="BMC Genomics">
        <title>Metabolic flexibility revealed in the genome of the cyst-forming alpha-1 proteobacterium Rhodospirillum centenum.</title>
        <authorList>
            <person name="Lu Y.K."/>
            <person name="Marden J."/>
            <person name="Han M."/>
            <person name="Swingley W.D."/>
            <person name="Mastrian S.D."/>
            <person name="Chowdhury S.R."/>
            <person name="Hao J."/>
            <person name="Helmy T."/>
            <person name="Kim S."/>
            <person name="Kurdoglu A.A."/>
            <person name="Matthies H.J."/>
            <person name="Rollo D."/>
            <person name="Stothard P."/>
            <person name="Blankenship R.E."/>
            <person name="Bauer C.E."/>
            <person name="Touchman J.W."/>
        </authorList>
    </citation>
    <scope>NUCLEOTIDE SEQUENCE [LARGE SCALE GENOMIC DNA]</scope>
    <source>
        <strain evidence="12">ATCC 51521 / SW</strain>
    </source>
</reference>
<organism evidence="11 12">
    <name type="scientific">Rhodospirillum centenum (strain ATCC 51521 / SW)</name>
    <dbReference type="NCBI Taxonomy" id="414684"/>
    <lineage>
        <taxon>Bacteria</taxon>
        <taxon>Pseudomonadati</taxon>
        <taxon>Pseudomonadota</taxon>
        <taxon>Alphaproteobacteria</taxon>
        <taxon>Rhodospirillales</taxon>
        <taxon>Rhodospirillaceae</taxon>
        <taxon>Rhodospirillum</taxon>
    </lineage>
</organism>
<comment type="caution">
    <text evidence="8">Lacks conserved residue(s) required for the propagation of feature annotation.</text>
</comment>
<evidence type="ECO:0000256" key="8">
    <source>
        <dbReference type="HAMAP-Rule" id="MF_01228"/>
    </source>
</evidence>
<comment type="function">
    <text evidence="1 8">Is required not only for elongation of protein synthesis but also for the initiation of all mRNA translation through initiator tRNA(fMet) aminoacylation.</text>
</comment>
<dbReference type="Pfam" id="PF19303">
    <property type="entry name" value="Anticodon_3"/>
    <property type="match status" value="1"/>
</dbReference>
<accession>B6IMK4</accession>
<comment type="catalytic activity">
    <reaction evidence="7 8">
        <text>tRNA(Met) + L-methionine + ATP = L-methionyl-tRNA(Met) + AMP + diphosphate</text>
        <dbReference type="Rhea" id="RHEA:13481"/>
        <dbReference type="Rhea" id="RHEA-COMP:9667"/>
        <dbReference type="Rhea" id="RHEA-COMP:9698"/>
        <dbReference type="ChEBI" id="CHEBI:30616"/>
        <dbReference type="ChEBI" id="CHEBI:33019"/>
        <dbReference type="ChEBI" id="CHEBI:57844"/>
        <dbReference type="ChEBI" id="CHEBI:78442"/>
        <dbReference type="ChEBI" id="CHEBI:78530"/>
        <dbReference type="ChEBI" id="CHEBI:456215"/>
        <dbReference type="EC" id="6.1.1.10"/>
    </reaction>
</comment>
<evidence type="ECO:0000256" key="5">
    <source>
        <dbReference type="ARBA" id="ARBA00022917"/>
    </source>
</evidence>
<feature type="domain" description="Methionyl-tRNA synthetase anticodon-binding" evidence="10">
    <location>
        <begin position="378"/>
        <end position="506"/>
    </location>
</feature>
<dbReference type="NCBIfam" id="NF008900">
    <property type="entry name" value="PRK12267.1"/>
    <property type="match status" value="1"/>
</dbReference>
<dbReference type="NCBIfam" id="TIGR00398">
    <property type="entry name" value="metG"/>
    <property type="match status" value="1"/>
</dbReference>
<evidence type="ECO:0000256" key="7">
    <source>
        <dbReference type="ARBA" id="ARBA00047364"/>
    </source>
</evidence>
<dbReference type="PANTHER" id="PTHR43326">
    <property type="entry name" value="METHIONYL-TRNA SYNTHETASE"/>
    <property type="match status" value="1"/>
</dbReference>
<name>B6IMK4_RHOCS</name>
<dbReference type="PANTHER" id="PTHR43326:SF1">
    <property type="entry name" value="METHIONINE--TRNA LIGASE, MITOCHONDRIAL"/>
    <property type="match status" value="1"/>
</dbReference>
<keyword evidence="4 8" id="KW-0067">ATP-binding</keyword>
<feature type="short sequence motif" description="'HIGH' region" evidence="8">
    <location>
        <begin position="14"/>
        <end position="24"/>
    </location>
</feature>
<dbReference type="CDD" id="cd07957">
    <property type="entry name" value="Anticodon_Ia_Met"/>
    <property type="match status" value="1"/>
</dbReference>
<feature type="short sequence motif" description="'KMSKS' region" evidence="8">
    <location>
        <begin position="302"/>
        <end position="306"/>
    </location>
</feature>
<dbReference type="GO" id="GO:0006431">
    <property type="term" value="P:methionyl-tRNA aminoacylation"/>
    <property type="evidence" value="ECO:0007669"/>
    <property type="project" value="UniProtKB-UniRule"/>
</dbReference>
<dbReference type="InterPro" id="IPR041872">
    <property type="entry name" value="Anticodon_Met"/>
</dbReference>
<dbReference type="Proteomes" id="UP000001591">
    <property type="component" value="Chromosome"/>
</dbReference>
<feature type="domain" description="Methionyl/Leucyl tRNA synthetase" evidence="9">
    <location>
        <begin position="157"/>
        <end position="366"/>
    </location>
</feature>
<dbReference type="GO" id="GO:0004825">
    <property type="term" value="F:methionine-tRNA ligase activity"/>
    <property type="evidence" value="ECO:0007669"/>
    <property type="project" value="UniProtKB-UniRule"/>
</dbReference>
<keyword evidence="6 8" id="KW-0030">Aminoacyl-tRNA synthetase</keyword>
<dbReference type="EC" id="6.1.1.10" evidence="8"/>
<dbReference type="CDD" id="cd00814">
    <property type="entry name" value="MetRS_core"/>
    <property type="match status" value="1"/>
</dbReference>
<comment type="similarity">
    <text evidence="8">Belongs to the class-I aminoacyl-tRNA synthetase family. MetG type 2B subfamily.</text>
</comment>
<feature type="domain" description="Methionyl/Leucyl tRNA synthetase" evidence="9">
    <location>
        <begin position="7"/>
        <end position="139"/>
    </location>
</feature>
<evidence type="ECO:0000259" key="9">
    <source>
        <dbReference type="Pfam" id="PF09334"/>
    </source>
</evidence>
<keyword evidence="3 8" id="KW-0547">Nucleotide-binding</keyword>
<dbReference type="OrthoDB" id="9810191at2"/>
<dbReference type="SUPFAM" id="SSF47323">
    <property type="entry name" value="Anticodon-binding domain of a subclass of class I aminoacyl-tRNA synthetases"/>
    <property type="match status" value="1"/>
</dbReference>
<dbReference type="eggNOG" id="COG0143">
    <property type="taxonomic scope" value="Bacteria"/>
</dbReference>
<dbReference type="SUPFAM" id="SSF52374">
    <property type="entry name" value="Nucleotidylyl transferase"/>
    <property type="match status" value="1"/>
</dbReference>
<evidence type="ECO:0000256" key="2">
    <source>
        <dbReference type="ARBA" id="ARBA00022598"/>
    </source>
</evidence>
<dbReference type="STRING" id="414684.RC1_1169"/>
<keyword evidence="5 8" id="KW-0648">Protein biosynthesis</keyword>
<comment type="subcellular location">
    <subcellularLocation>
        <location evidence="8">Cytoplasm</location>
    </subcellularLocation>
</comment>
<dbReference type="InterPro" id="IPR033911">
    <property type="entry name" value="MetRS_core"/>
</dbReference>
<gene>
    <name evidence="8 11" type="primary">metG</name>
    <name evidence="11" type="ordered locus">RC1_1169</name>
</gene>
<comment type="subunit">
    <text evidence="8">Monomer.</text>
</comment>
<dbReference type="GO" id="GO:0005524">
    <property type="term" value="F:ATP binding"/>
    <property type="evidence" value="ECO:0007669"/>
    <property type="project" value="UniProtKB-UniRule"/>
</dbReference>
<dbReference type="InterPro" id="IPR023457">
    <property type="entry name" value="Met-tRNA_synth_2"/>
</dbReference>
<dbReference type="EMBL" id="CP000613">
    <property type="protein sequence ID" value="ACI98583.1"/>
    <property type="molecule type" value="Genomic_DNA"/>
</dbReference>
<dbReference type="Gene3D" id="3.40.50.620">
    <property type="entry name" value="HUPs"/>
    <property type="match status" value="1"/>
</dbReference>
<dbReference type="HOGENOM" id="CLU_009710_9_4_5"/>